<dbReference type="Pfam" id="PF13259">
    <property type="entry name" value="clamp_Gag1-like"/>
    <property type="match status" value="1"/>
</dbReference>
<organism evidence="3 4">
    <name type="scientific">Golovinomyces cichoracearum</name>
    <dbReference type="NCBI Taxonomy" id="62708"/>
    <lineage>
        <taxon>Eukaryota</taxon>
        <taxon>Fungi</taxon>
        <taxon>Dikarya</taxon>
        <taxon>Ascomycota</taxon>
        <taxon>Pezizomycotina</taxon>
        <taxon>Leotiomycetes</taxon>
        <taxon>Erysiphales</taxon>
        <taxon>Erysiphaceae</taxon>
        <taxon>Golovinomyces</taxon>
    </lineage>
</organism>
<dbReference type="EMBL" id="MCBR01005957">
    <property type="protein sequence ID" value="RKF77972.1"/>
    <property type="molecule type" value="Genomic_DNA"/>
</dbReference>
<dbReference type="PANTHER" id="PTHR28065">
    <property type="entry name" value="FREQUENIN"/>
    <property type="match status" value="1"/>
</dbReference>
<comment type="caution">
    <text evidence="3">The sequence shown here is derived from an EMBL/GenBank/DDBJ whole genome shotgun (WGS) entry which is preliminary data.</text>
</comment>
<evidence type="ECO:0000313" key="3">
    <source>
        <dbReference type="EMBL" id="RKF77972.1"/>
    </source>
</evidence>
<feature type="domain" description="Gag1-like clamp" evidence="2">
    <location>
        <begin position="140"/>
        <end position="275"/>
    </location>
</feature>
<evidence type="ECO:0000256" key="1">
    <source>
        <dbReference type="SAM" id="MobiDB-lite"/>
    </source>
</evidence>
<name>A0A420ITV1_9PEZI</name>
<accession>A0A420ITV1</accession>
<dbReference type="Proteomes" id="UP000285405">
    <property type="component" value="Unassembled WGS sequence"/>
</dbReference>
<dbReference type="OrthoDB" id="5422958at2759"/>
<dbReference type="InterPro" id="IPR053274">
    <property type="entry name" value="Fluconazole_resistance"/>
</dbReference>
<dbReference type="PANTHER" id="PTHR28065:SF1">
    <property type="entry name" value="DUF4050 DOMAIN-CONTAINING PROTEIN"/>
    <property type="match status" value="1"/>
</dbReference>
<dbReference type="InterPro" id="IPR025124">
    <property type="entry name" value="Gag1-like_clamp"/>
</dbReference>
<gene>
    <name evidence="3" type="ORF">GcC1_059035</name>
</gene>
<evidence type="ECO:0000313" key="4">
    <source>
        <dbReference type="Proteomes" id="UP000285405"/>
    </source>
</evidence>
<proteinExistence type="predicted"/>
<sequence length="358" mass="41241">MLDIDSTMPDQDALSKVTRRCRNLANTNAVTEYEADLTSEDRKKQKEAVRKYLAQKIRNDWIFDWPPKPDEPLISSQALIPSGKDDDNLSESDEWREREDWLSNASELGDDRDTLVSETDPESINLQGKKKKKIFNKLSVCRRMQKESLLEELTWNDGLRCFNARRNAWTCARVKHKSMPTYSLEKPPRNSFKEDLENDMKQDGDKLEMEEVVEIPIGRPILPAGNLVRSSITPRSYSLIYEKVVLNSVTPTCPINLRDIIQSCIQGWKRDGQWPVPANDLLKELPQKQPGERAIENLFPKNGSDDAASCEENVEKRLERGEVQKHKQKRGFKIETNDPKDRRRGLSSCFNRILGRGL</sequence>
<dbReference type="AlphaFoldDB" id="A0A420ITV1"/>
<reference evidence="3 4" key="1">
    <citation type="journal article" date="2018" name="BMC Genomics">
        <title>Comparative genome analyses reveal sequence features reflecting distinct modes of host-adaptation between dicot and monocot powdery mildew.</title>
        <authorList>
            <person name="Wu Y."/>
            <person name="Ma X."/>
            <person name="Pan Z."/>
            <person name="Kale S.D."/>
            <person name="Song Y."/>
            <person name="King H."/>
            <person name="Zhang Q."/>
            <person name="Presley C."/>
            <person name="Deng X."/>
            <person name="Wei C.I."/>
            <person name="Xiao S."/>
        </authorList>
    </citation>
    <scope>NUCLEOTIDE SEQUENCE [LARGE SCALE GENOMIC DNA]</scope>
    <source>
        <strain evidence="3">UCSC1</strain>
    </source>
</reference>
<protein>
    <recommendedName>
        <fullName evidence="2">Gag1-like clamp domain-containing protein</fullName>
    </recommendedName>
</protein>
<evidence type="ECO:0000259" key="2">
    <source>
        <dbReference type="Pfam" id="PF13259"/>
    </source>
</evidence>
<feature type="region of interest" description="Disordered" evidence="1">
    <location>
        <begin position="321"/>
        <end position="340"/>
    </location>
</feature>